<dbReference type="InterPro" id="IPR054189">
    <property type="entry name" value="DUF6894"/>
</dbReference>
<dbReference type="OrthoDB" id="8020695at2"/>
<proteinExistence type="predicted"/>
<keyword evidence="3" id="KW-1185">Reference proteome</keyword>
<gene>
    <name evidence="2" type="ORF">AA309_20315</name>
</gene>
<evidence type="ECO:0000313" key="2">
    <source>
        <dbReference type="EMBL" id="KLK91439.1"/>
    </source>
</evidence>
<name>A0A0H1R8R5_9HYPH</name>
<dbReference type="Pfam" id="PF21834">
    <property type="entry name" value="DUF6894"/>
    <property type="match status" value="1"/>
</dbReference>
<evidence type="ECO:0000313" key="3">
    <source>
        <dbReference type="Proteomes" id="UP000035489"/>
    </source>
</evidence>
<feature type="domain" description="DUF6894" evidence="1">
    <location>
        <begin position="2"/>
        <end position="70"/>
    </location>
</feature>
<evidence type="ECO:0000259" key="1">
    <source>
        <dbReference type="Pfam" id="PF21834"/>
    </source>
</evidence>
<dbReference type="RefSeq" id="WP_047190838.1">
    <property type="nucleotide sequence ID" value="NZ_LCYG01000055.1"/>
</dbReference>
<dbReference type="Proteomes" id="UP000035489">
    <property type="component" value="Unassembled WGS sequence"/>
</dbReference>
<reference evidence="2 3" key="1">
    <citation type="submission" date="2015-05" db="EMBL/GenBank/DDBJ databases">
        <title>Draft genome sequence of Microvirga vignae strain BR3299, a novel nitrogen fixing bacteria isolated from Brazil semi-aired region.</title>
        <authorList>
            <person name="Zilli J.E."/>
            <person name="Passos S.R."/>
            <person name="Leite J."/>
            <person name="Baldani J.I."/>
            <person name="Xavier G.R."/>
            <person name="Rumjaneck N.G."/>
            <person name="Simoes-Araujo J.L."/>
        </authorList>
    </citation>
    <scope>NUCLEOTIDE SEQUENCE [LARGE SCALE GENOMIC DNA]</scope>
    <source>
        <strain evidence="2 3">BR3299</strain>
    </source>
</reference>
<dbReference type="PATRIC" id="fig|1225564.3.peg.5380"/>
<protein>
    <recommendedName>
        <fullName evidence="1">DUF6894 domain-containing protein</fullName>
    </recommendedName>
</protein>
<dbReference type="AlphaFoldDB" id="A0A0H1R8R5"/>
<sequence length="75" mass="8692">MRCFFHLVSTHESILDDTGIEFADLAAMQHEAARAIYELRQDDHNYEANWRDWQLNVVDEAGTLLMSVRLDMPPA</sequence>
<comment type="caution">
    <text evidence="2">The sequence shown here is derived from an EMBL/GenBank/DDBJ whole genome shotgun (WGS) entry which is preliminary data.</text>
</comment>
<organism evidence="2 3">
    <name type="scientific">Microvirga vignae</name>
    <dbReference type="NCBI Taxonomy" id="1225564"/>
    <lineage>
        <taxon>Bacteria</taxon>
        <taxon>Pseudomonadati</taxon>
        <taxon>Pseudomonadota</taxon>
        <taxon>Alphaproteobacteria</taxon>
        <taxon>Hyphomicrobiales</taxon>
        <taxon>Methylobacteriaceae</taxon>
        <taxon>Microvirga</taxon>
    </lineage>
</organism>
<accession>A0A0H1R8R5</accession>
<dbReference type="EMBL" id="LCYG01000055">
    <property type="protein sequence ID" value="KLK91439.1"/>
    <property type="molecule type" value="Genomic_DNA"/>
</dbReference>